<dbReference type="OrthoDB" id="1707883at2"/>
<evidence type="ECO:0000313" key="1">
    <source>
        <dbReference type="EMBL" id="ACB54401.1"/>
    </source>
</evidence>
<accession>B1X2P0</accession>
<dbReference type="AlphaFoldDB" id="B1X2P0"/>
<sequence length="102" mass="11757">MRSQKQVKHCQKIAANKREQTLVKALTAISELLEEDQSITLDLVVQKSGISLSWFYKPENFNLKQLIELLKLNSVKNANYLLSVENRIKNLENEISNLKNSK</sequence>
<dbReference type="RefSeq" id="WP_009546184.1">
    <property type="nucleotide sequence ID" value="NC_010547.1"/>
</dbReference>
<proteinExistence type="predicted"/>
<keyword evidence="2" id="KW-1185">Reference proteome</keyword>
<dbReference type="EMBL" id="CP000807">
    <property type="protein sequence ID" value="ACB54401.1"/>
    <property type="molecule type" value="Genomic_DNA"/>
</dbReference>
<dbReference type="InterPro" id="IPR046229">
    <property type="entry name" value="TnpC-like"/>
</dbReference>
<dbReference type="Proteomes" id="UP000001203">
    <property type="component" value="Chromosome linear"/>
</dbReference>
<dbReference type="KEGG" id="cyt:cce_5055"/>
<reference evidence="1 2" key="1">
    <citation type="journal article" date="2008" name="Proc. Natl. Acad. Sci. U.S.A.">
        <title>The genome of Cyanothece 51142, a unicellular diazotrophic cyanobacterium important in the marine nitrogen cycle.</title>
        <authorList>
            <person name="Welsh E.A."/>
            <person name="Liberton M."/>
            <person name="Stoeckel J."/>
            <person name="Loh T."/>
            <person name="Elvitigala T."/>
            <person name="Wang C."/>
            <person name="Wollam A."/>
            <person name="Fulton R.S."/>
            <person name="Clifton S.W."/>
            <person name="Jacobs J.M."/>
            <person name="Aurora R."/>
            <person name="Ghosh B.K."/>
            <person name="Sherman L.A."/>
            <person name="Smith R.D."/>
            <person name="Wilson R.K."/>
            <person name="Pakrasi H.B."/>
        </authorList>
    </citation>
    <scope>NUCLEOTIDE SEQUENCE [LARGE SCALE GENOMIC DNA]</scope>
    <source>
        <strain evidence="2">ATCC 51142 / BH68</strain>
    </source>
</reference>
<evidence type="ECO:0000313" key="2">
    <source>
        <dbReference type="Proteomes" id="UP000001203"/>
    </source>
</evidence>
<gene>
    <name evidence="1" type="ordered locus">cce_5055</name>
</gene>
<name>B1X2P0_CROS5</name>
<evidence type="ECO:0008006" key="3">
    <source>
        <dbReference type="Google" id="ProtNLM"/>
    </source>
</evidence>
<protein>
    <recommendedName>
        <fullName evidence="3">Transposase</fullName>
    </recommendedName>
</protein>
<organism evidence="1 2">
    <name type="scientific">Crocosphaera subtropica (strain ATCC 51142 / BH68)</name>
    <name type="common">Cyanothece sp. (strain ATCC 51142)</name>
    <dbReference type="NCBI Taxonomy" id="43989"/>
    <lineage>
        <taxon>Bacteria</taxon>
        <taxon>Bacillati</taxon>
        <taxon>Cyanobacteriota</taxon>
        <taxon>Cyanophyceae</taxon>
        <taxon>Oscillatoriophycideae</taxon>
        <taxon>Chroococcales</taxon>
        <taxon>Aphanothecaceae</taxon>
        <taxon>Crocosphaera</taxon>
        <taxon>Crocosphaera subtropica</taxon>
    </lineage>
</organism>
<dbReference type="HOGENOM" id="CLU_2272709_0_0_3"/>
<dbReference type="Pfam" id="PF19776">
    <property type="entry name" value="DUF6262"/>
    <property type="match status" value="1"/>
</dbReference>